<evidence type="ECO:0000313" key="8">
    <source>
        <dbReference type="Proteomes" id="UP001240643"/>
    </source>
</evidence>
<sequence>MQAKLYYDTINKIIRQKGFNRDLTAKTESIFSQGNGTLGIRGVDEEIESFNKEDFFVNGVFNVGDKEEVSELANLADTLQTKISIDQTTFSLSDSSGLISYEKWLDLHTGLLTRTIEHQIGDKKFQFIFERIVSQKHKNFYVQRITVKQLSGAASQIIVYPRINGQVTNSGIQHCNEGTKKLVGPNHVSYTYKTNQSDLAISQAMFLNVYSGDQKLFNNDNDFILQMSRRQVGFKVKTELRVDKPLHLEKVMAIATAINPDSPNGLANEEQFDSLINQQNDLIKNLTLEKVIEDNHQFYTEKIYRQFTVEIIGESEQAQYARLALMFSLYHANNFVPQNNPFLSVGAKGLSGEGYQGHCYWDTEFFIVPNYTFSNPQVARNLLEYRFKGLEGARAKAQESGLQGAQFPWEMGWPTDGELTPFWGQPDIITGEQVPIASRAQEIHVSADIAICLWQYYQATNDEQFMLDMGYQMLLETAWYYTNRAEPKNSGYEITDVMGPNEYKGNIDNNNFINFAVQENLRLALKVLPRLQQKFAEPKLIDGKQYSSWLEYLTTKIPYQINFDLIKKVADNLKIQKPNAAHVIPENDQFLHLPKLDVLPFQFLGDAGNTLFNTSEGIKRLSGQLVKQADVVLSLFAFPEYFDQNLVKTNFEYYEPITTHDSSLSAATYMIIANDLKDRAQAYKLFEYAINIDMGTNFHSCDKGIHAGSLCAIWQMIVFGFGGFRFWSNSQNDDYRININPLIPQSWNSLKYRVQVRNTWIEIDINQETFTIKLLDGTALDVYVNNQKETITIEKPRQFEVVKSWR</sequence>
<dbReference type="PANTHER" id="PTHR11051:SF8">
    <property type="entry name" value="PROTEIN-GLUCOSYLGALACTOSYLHYDROXYLYSINE GLUCOSIDASE"/>
    <property type="match status" value="1"/>
</dbReference>
<keyword evidence="2" id="KW-0328">Glycosyltransferase</keyword>
<dbReference type="InterPro" id="IPR005195">
    <property type="entry name" value="Glyco_hydro_65_M"/>
</dbReference>
<dbReference type="InterPro" id="IPR037018">
    <property type="entry name" value="GH65_N"/>
</dbReference>
<dbReference type="RefSeq" id="WP_256547455.1">
    <property type="nucleotide sequence ID" value="NZ_CP101809.1"/>
</dbReference>
<dbReference type="Pfam" id="PF03632">
    <property type="entry name" value="Glyco_hydro_65m"/>
    <property type="match status" value="1"/>
</dbReference>
<dbReference type="Proteomes" id="UP001240643">
    <property type="component" value="Unassembled WGS sequence"/>
</dbReference>
<dbReference type="Gene3D" id="1.50.10.10">
    <property type="match status" value="1"/>
</dbReference>
<evidence type="ECO:0000259" key="5">
    <source>
        <dbReference type="Pfam" id="PF03633"/>
    </source>
</evidence>
<dbReference type="SUPFAM" id="SSF48208">
    <property type="entry name" value="Six-hairpin glycosidases"/>
    <property type="match status" value="1"/>
</dbReference>
<evidence type="ECO:0000259" key="6">
    <source>
        <dbReference type="Pfam" id="PF03636"/>
    </source>
</evidence>
<dbReference type="Gene3D" id="2.70.98.40">
    <property type="entry name" value="Glycoside hydrolase, family 65, N-terminal domain"/>
    <property type="match status" value="1"/>
</dbReference>
<dbReference type="EMBL" id="JAUSWO010000001">
    <property type="protein sequence ID" value="MDQ0513850.1"/>
    <property type="molecule type" value="Genomic_DNA"/>
</dbReference>
<protein>
    <submittedName>
        <fullName evidence="7">Glycosyl hydrolase</fullName>
    </submittedName>
</protein>
<dbReference type="InterPro" id="IPR005196">
    <property type="entry name" value="Glyco_hydro_65_N"/>
</dbReference>
<feature type="domain" description="Glycoside hydrolase family 65 central catalytic" evidence="4">
    <location>
        <begin position="327"/>
        <end position="715"/>
    </location>
</feature>
<dbReference type="InterPro" id="IPR005194">
    <property type="entry name" value="Glyco_hydro_65_C"/>
</dbReference>
<keyword evidence="7" id="KW-0378">Hydrolase</keyword>
<feature type="domain" description="Glycoside hydrolase family 65 N-terminal" evidence="6">
    <location>
        <begin position="16"/>
        <end position="256"/>
    </location>
</feature>
<dbReference type="GO" id="GO:0016787">
    <property type="term" value="F:hydrolase activity"/>
    <property type="evidence" value="ECO:0007669"/>
    <property type="project" value="UniProtKB-KW"/>
</dbReference>
<dbReference type="PIRSF" id="PIRSF036289">
    <property type="entry name" value="Glycosyl_hydrolase_malt_phosph"/>
    <property type="match status" value="1"/>
</dbReference>
<dbReference type="InterPro" id="IPR017045">
    <property type="entry name" value="Malt_Pase/Glycosyl_Hdrlase"/>
</dbReference>
<keyword evidence="8" id="KW-1185">Reference proteome</keyword>
<gene>
    <name evidence="7" type="ORF">J2Z62_000288</name>
</gene>
<dbReference type="Pfam" id="PF03636">
    <property type="entry name" value="Glyco_hydro_65N"/>
    <property type="match status" value="1"/>
</dbReference>
<dbReference type="InterPro" id="IPR011013">
    <property type="entry name" value="Gal_mutarotase_sf_dom"/>
</dbReference>
<dbReference type="Gene3D" id="2.60.420.10">
    <property type="entry name" value="Maltose phosphorylase, domain 3"/>
    <property type="match status" value="1"/>
</dbReference>
<evidence type="ECO:0000256" key="2">
    <source>
        <dbReference type="ARBA" id="ARBA00022676"/>
    </source>
</evidence>
<evidence type="ECO:0000259" key="4">
    <source>
        <dbReference type="Pfam" id="PF03632"/>
    </source>
</evidence>
<evidence type="ECO:0000256" key="1">
    <source>
        <dbReference type="ARBA" id="ARBA00006768"/>
    </source>
</evidence>
<reference evidence="7" key="1">
    <citation type="submission" date="2023-07" db="EMBL/GenBank/DDBJ databases">
        <title>Genomic Encyclopedia of Type Strains, Phase IV (KMG-IV): sequencing the most valuable type-strain genomes for metagenomic binning, comparative biology and taxonomic classification.</title>
        <authorList>
            <person name="Goeker M."/>
        </authorList>
    </citation>
    <scope>NUCLEOTIDE SEQUENCE [LARGE SCALE GENOMIC DNA]</scope>
    <source>
        <strain evidence="7">DSM 21204</strain>
    </source>
</reference>
<feature type="domain" description="Glycoside hydrolase family 65 C-terminal" evidence="5">
    <location>
        <begin position="734"/>
        <end position="788"/>
    </location>
</feature>
<comment type="caution">
    <text evidence="7">The sequence shown here is derived from an EMBL/GenBank/DDBJ whole genome shotgun (WGS) entry which is preliminary data.</text>
</comment>
<organism evidence="7 8">
    <name type="scientific">Mycoplasmoides fastidiosum</name>
    <dbReference type="NCBI Taxonomy" id="92758"/>
    <lineage>
        <taxon>Bacteria</taxon>
        <taxon>Bacillati</taxon>
        <taxon>Mycoplasmatota</taxon>
        <taxon>Mycoplasmoidales</taxon>
        <taxon>Mycoplasmoidaceae</taxon>
        <taxon>Mycoplasmoides</taxon>
    </lineage>
</organism>
<dbReference type="InterPro" id="IPR012341">
    <property type="entry name" value="6hp_glycosidase-like_sf"/>
</dbReference>
<proteinExistence type="inferred from homology"/>
<dbReference type="Pfam" id="PF03633">
    <property type="entry name" value="Glyco_hydro_65C"/>
    <property type="match status" value="1"/>
</dbReference>
<dbReference type="InterPro" id="IPR008928">
    <property type="entry name" value="6-hairpin_glycosidase_sf"/>
</dbReference>
<evidence type="ECO:0000313" key="7">
    <source>
        <dbReference type="EMBL" id="MDQ0513850.1"/>
    </source>
</evidence>
<dbReference type="SUPFAM" id="SSF74650">
    <property type="entry name" value="Galactose mutarotase-like"/>
    <property type="match status" value="1"/>
</dbReference>
<evidence type="ECO:0000256" key="3">
    <source>
        <dbReference type="ARBA" id="ARBA00022679"/>
    </source>
</evidence>
<keyword evidence="3" id="KW-0808">Transferase</keyword>
<name>A0ABU0LYT0_9BACT</name>
<comment type="similarity">
    <text evidence="1">Belongs to the glycosyl hydrolase 65 family.</text>
</comment>
<dbReference type="PANTHER" id="PTHR11051">
    <property type="entry name" value="GLYCOSYL HYDROLASE-RELATED"/>
    <property type="match status" value="1"/>
</dbReference>
<accession>A0ABU0LYT0</accession>